<dbReference type="InterPro" id="IPR036390">
    <property type="entry name" value="WH_DNA-bd_sf"/>
</dbReference>
<evidence type="ECO:0000259" key="4">
    <source>
        <dbReference type="PROSITE" id="PS51077"/>
    </source>
</evidence>
<dbReference type="PROSITE" id="PS51077">
    <property type="entry name" value="HTH_ICLR"/>
    <property type="match status" value="1"/>
</dbReference>
<keyword evidence="2 6" id="KW-0238">DNA-binding</keyword>
<evidence type="ECO:0000256" key="2">
    <source>
        <dbReference type="ARBA" id="ARBA00023125"/>
    </source>
</evidence>
<keyword evidence="7" id="KW-1185">Reference proteome</keyword>
<dbReference type="SUPFAM" id="SSF55781">
    <property type="entry name" value="GAF domain-like"/>
    <property type="match status" value="1"/>
</dbReference>
<comment type="caution">
    <text evidence="6">The sequence shown here is derived from an EMBL/GenBank/DDBJ whole genome shotgun (WGS) entry which is preliminary data.</text>
</comment>
<dbReference type="InterPro" id="IPR036388">
    <property type="entry name" value="WH-like_DNA-bd_sf"/>
</dbReference>
<evidence type="ECO:0000256" key="1">
    <source>
        <dbReference type="ARBA" id="ARBA00023015"/>
    </source>
</evidence>
<dbReference type="InterPro" id="IPR029016">
    <property type="entry name" value="GAF-like_dom_sf"/>
</dbReference>
<keyword evidence="1" id="KW-0805">Transcription regulation</keyword>
<organism evidence="6 7">
    <name type="scientific">Clostridium algifaecis</name>
    <dbReference type="NCBI Taxonomy" id="1472040"/>
    <lineage>
        <taxon>Bacteria</taxon>
        <taxon>Bacillati</taxon>
        <taxon>Bacillota</taxon>
        <taxon>Clostridia</taxon>
        <taxon>Eubacteriales</taxon>
        <taxon>Clostridiaceae</taxon>
        <taxon>Clostridium</taxon>
    </lineage>
</organism>
<dbReference type="Gene3D" id="3.30.450.40">
    <property type="match status" value="1"/>
</dbReference>
<evidence type="ECO:0000259" key="5">
    <source>
        <dbReference type="PROSITE" id="PS51078"/>
    </source>
</evidence>
<evidence type="ECO:0000256" key="3">
    <source>
        <dbReference type="ARBA" id="ARBA00023163"/>
    </source>
</evidence>
<dbReference type="InterPro" id="IPR011991">
    <property type="entry name" value="ArsR-like_HTH"/>
</dbReference>
<keyword evidence="3" id="KW-0804">Transcription</keyword>
<dbReference type="InterPro" id="IPR014757">
    <property type="entry name" value="Tscrpt_reg_IclR_C"/>
</dbReference>
<protein>
    <submittedName>
        <fullName evidence="6">DNA-binding IclR family transcriptional regulator</fullName>
    </submittedName>
</protein>
<dbReference type="RefSeq" id="WP_209701835.1">
    <property type="nucleotide sequence ID" value="NZ_JAGGLM010000006.1"/>
</dbReference>
<accession>A0ABS4KRJ7</accession>
<dbReference type="SUPFAM" id="SSF46785">
    <property type="entry name" value="Winged helix' DNA-binding domain"/>
    <property type="match status" value="1"/>
</dbReference>
<sequence length="264" mass="29585">MNNTSGNTNLVQSVERALDILNALSEFPNGCGIGELSKYVGLSKSTVHRLLSTLKHKEYVIQIKDNDKYMLGTQILYLSSCIRGNMDIIHISKPYISKFVNEIGEVAHLCIPDESFKNIIYIDKISPSNSNRSISMSSKIGKKAPIYCTASGKLLLSQFSDEKIKNILKDIDFVKYTDNTIKNINDLLDDIHAVKTNSYALDKVEYEDGIICIAVPIFNSKREIAATISVSCVIIFKTIDNLLEYREDLFLISKQISKLLGFIS</sequence>
<dbReference type="SMART" id="SM00346">
    <property type="entry name" value="HTH_ICLR"/>
    <property type="match status" value="1"/>
</dbReference>
<evidence type="ECO:0000313" key="7">
    <source>
        <dbReference type="Proteomes" id="UP001519307"/>
    </source>
</evidence>
<dbReference type="EMBL" id="JAGGLM010000006">
    <property type="protein sequence ID" value="MBP2032653.1"/>
    <property type="molecule type" value="Genomic_DNA"/>
</dbReference>
<dbReference type="GO" id="GO:0003677">
    <property type="term" value="F:DNA binding"/>
    <property type="evidence" value="ECO:0007669"/>
    <property type="project" value="UniProtKB-KW"/>
</dbReference>
<dbReference type="Proteomes" id="UP001519307">
    <property type="component" value="Unassembled WGS sequence"/>
</dbReference>
<dbReference type="Gene3D" id="1.10.10.10">
    <property type="entry name" value="Winged helix-like DNA-binding domain superfamily/Winged helix DNA-binding domain"/>
    <property type="match status" value="1"/>
</dbReference>
<dbReference type="InterPro" id="IPR005471">
    <property type="entry name" value="Tscrpt_reg_IclR_N"/>
</dbReference>
<gene>
    <name evidence="6" type="ORF">J2Z42_001327</name>
</gene>
<proteinExistence type="predicted"/>
<dbReference type="Pfam" id="PF01614">
    <property type="entry name" value="IclR_C"/>
    <property type="match status" value="1"/>
</dbReference>
<dbReference type="InterPro" id="IPR050707">
    <property type="entry name" value="HTH_MetabolicPath_Reg"/>
</dbReference>
<dbReference type="Pfam" id="PF09339">
    <property type="entry name" value="HTH_IclR"/>
    <property type="match status" value="1"/>
</dbReference>
<dbReference type="PANTHER" id="PTHR30136:SF35">
    <property type="entry name" value="HTH-TYPE TRANSCRIPTIONAL REGULATOR RV1719"/>
    <property type="match status" value="1"/>
</dbReference>
<reference evidence="6 7" key="1">
    <citation type="submission" date="2021-03" db="EMBL/GenBank/DDBJ databases">
        <title>Genomic Encyclopedia of Type Strains, Phase IV (KMG-IV): sequencing the most valuable type-strain genomes for metagenomic binning, comparative biology and taxonomic classification.</title>
        <authorList>
            <person name="Goeker M."/>
        </authorList>
    </citation>
    <scope>NUCLEOTIDE SEQUENCE [LARGE SCALE GENOMIC DNA]</scope>
    <source>
        <strain evidence="6 7">DSM 28783</strain>
    </source>
</reference>
<dbReference type="PANTHER" id="PTHR30136">
    <property type="entry name" value="HELIX-TURN-HELIX TRANSCRIPTIONAL REGULATOR, ICLR FAMILY"/>
    <property type="match status" value="1"/>
</dbReference>
<feature type="domain" description="IclR-ED" evidence="5">
    <location>
        <begin position="74"/>
        <end position="262"/>
    </location>
</feature>
<feature type="domain" description="HTH iclR-type" evidence="4">
    <location>
        <begin position="11"/>
        <end position="73"/>
    </location>
</feature>
<dbReference type="CDD" id="cd00090">
    <property type="entry name" value="HTH_ARSR"/>
    <property type="match status" value="1"/>
</dbReference>
<evidence type="ECO:0000313" key="6">
    <source>
        <dbReference type="EMBL" id="MBP2032653.1"/>
    </source>
</evidence>
<dbReference type="PROSITE" id="PS51078">
    <property type="entry name" value="ICLR_ED"/>
    <property type="match status" value="1"/>
</dbReference>
<name>A0ABS4KRJ7_9CLOT</name>